<evidence type="ECO:0000313" key="1">
    <source>
        <dbReference type="EMBL" id="KAK9102759.1"/>
    </source>
</evidence>
<accession>A0AAP0F8W0</accession>
<name>A0AAP0F8W0_9MAGN</name>
<proteinExistence type="predicted"/>
<protein>
    <submittedName>
        <fullName evidence="1">Uncharacterized protein</fullName>
    </submittedName>
</protein>
<dbReference type="EMBL" id="JBBNAE010000008">
    <property type="protein sequence ID" value="KAK9102759.1"/>
    <property type="molecule type" value="Genomic_DNA"/>
</dbReference>
<gene>
    <name evidence="1" type="ORF">Sjap_020013</name>
</gene>
<comment type="caution">
    <text evidence="1">The sequence shown here is derived from an EMBL/GenBank/DDBJ whole genome shotgun (WGS) entry which is preliminary data.</text>
</comment>
<dbReference type="Proteomes" id="UP001417504">
    <property type="component" value="Unassembled WGS sequence"/>
</dbReference>
<sequence>MNILQIEELVPHEFLANQYFIPSSVTPYPTIVTAWFNSSHDGSNVSIEVQDIKDNAKQRDDSILQKML</sequence>
<evidence type="ECO:0000313" key="2">
    <source>
        <dbReference type="Proteomes" id="UP001417504"/>
    </source>
</evidence>
<organism evidence="1 2">
    <name type="scientific">Stephania japonica</name>
    <dbReference type="NCBI Taxonomy" id="461633"/>
    <lineage>
        <taxon>Eukaryota</taxon>
        <taxon>Viridiplantae</taxon>
        <taxon>Streptophyta</taxon>
        <taxon>Embryophyta</taxon>
        <taxon>Tracheophyta</taxon>
        <taxon>Spermatophyta</taxon>
        <taxon>Magnoliopsida</taxon>
        <taxon>Ranunculales</taxon>
        <taxon>Menispermaceae</taxon>
        <taxon>Menispermoideae</taxon>
        <taxon>Cissampelideae</taxon>
        <taxon>Stephania</taxon>
    </lineage>
</organism>
<dbReference type="AlphaFoldDB" id="A0AAP0F8W0"/>
<keyword evidence="2" id="KW-1185">Reference proteome</keyword>
<reference evidence="1 2" key="1">
    <citation type="submission" date="2024-01" db="EMBL/GenBank/DDBJ databases">
        <title>Genome assemblies of Stephania.</title>
        <authorList>
            <person name="Yang L."/>
        </authorList>
    </citation>
    <scope>NUCLEOTIDE SEQUENCE [LARGE SCALE GENOMIC DNA]</scope>
    <source>
        <strain evidence="1">QJT</strain>
        <tissue evidence="1">Leaf</tissue>
    </source>
</reference>